<dbReference type="STRING" id="694327.DFW101_1224"/>
<dbReference type="RefSeq" id="WP_009180645.1">
    <property type="nucleotide sequence ID" value="NZ_CM001368.1"/>
</dbReference>
<dbReference type="Gene3D" id="2.50.20.10">
    <property type="entry name" value="Lipoprotein localisation LolA/LolB/LppX"/>
    <property type="match status" value="1"/>
</dbReference>
<dbReference type="eggNOG" id="ENOG5032ZKK">
    <property type="taxonomic scope" value="Bacteria"/>
</dbReference>
<dbReference type="InterPro" id="IPR029046">
    <property type="entry name" value="LolA/LolB/LppX"/>
</dbReference>
<dbReference type="HOGENOM" id="CLU_083263_0_0_7"/>
<sequence length="278" mass="29798">MRRHARLPVRFFLMAALALLATGCAAPRPGPGPAPTADEARVVYKNFLANQAKNQPAPAFSLAGSMSFSRAGKSGRLNFRFYGNFKNPVRLDLTTAFGGAYAHLREDGEEFTAFLPDKNAVYRHADTRQGAARLGMPLPFTLREMAALVSGRLGELAPPDYASAKKVAGGYAYAFSKDPRLSGLTLDFAGNPRHLTGRGVEPWRVDFEDEEPAPGMAAPVARRLTLTTPGGASLVLRVKSLAPRETPYPAADLELPIPPTADVRSLDATGGEPLLPDL</sequence>
<proteinExistence type="predicted"/>
<dbReference type="Proteomes" id="UP000004662">
    <property type="component" value="Chromosome"/>
</dbReference>
<dbReference type="SUPFAM" id="SSF89392">
    <property type="entry name" value="Prokaryotic lipoproteins and lipoprotein localization factors"/>
    <property type="match status" value="1"/>
</dbReference>
<feature type="signal peptide" evidence="3">
    <location>
        <begin position="1"/>
        <end position="25"/>
    </location>
</feature>
<gene>
    <name evidence="4" type="ORF">DFW101_1224</name>
</gene>
<name>G7Q4L1_9BACT</name>
<evidence type="ECO:0000256" key="1">
    <source>
        <dbReference type="ARBA" id="ARBA00022729"/>
    </source>
</evidence>
<protein>
    <submittedName>
        <fullName evidence="4">Uncharacterized protein</fullName>
    </submittedName>
</protein>
<dbReference type="AlphaFoldDB" id="G7Q4L1"/>
<dbReference type="PROSITE" id="PS51257">
    <property type="entry name" value="PROKAR_LIPOPROTEIN"/>
    <property type="match status" value="1"/>
</dbReference>
<reference evidence="5" key="1">
    <citation type="journal article" date="2015" name="Genome Announc.">
        <title>High-Quality Draft Genome Sequence of Desulfovibrio carbinoliphilus FW-101-2B, an Organic Acid-Oxidizing Sulfate-Reducing Bacterium Isolated from Uranium(VI)-Contaminated Groundwater.</title>
        <authorList>
            <person name="Ramsay B.D."/>
            <person name="Hwang C."/>
            <person name="Woo H.L."/>
            <person name="Carroll S.L."/>
            <person name="Lucas S."/>
            <person name="Han J."/>
            <person name="Lapidus A.L."/>
            <person name="Cheng J.F."/>
            <person name="Goodwin L.A."/>
            <person name="Pitluck S."/>
            <person name="Peters L."/>
            <person name="Chertkov O."/>
            <person name="Held B."/>
            <person name="Detter J.C."/>
            <person name="Han C.S."/>
            <person name="Tapia R."/>
            <person name="Land M.L."/>
            <person name="Hauser L.J."/>
            <person name="Kyrpides N.C."/>
            <person name="Ivanova N.N."/>
            <person name="Mikhailova N."/>
            <person name="Pagani I."/>
            <person name="Woyke T."/>
            <person name="Arkin A.P."/>
            <person name="Dehal P."/>
            <person name="Chivian D."/>
            <person name="Criddle C.S."/>
            <person name="Wu W."/>
            <person name="Chakraborty R."/>
            <person name="Hazen T.C."/>
            <person name="Fields M.W."/>
        </authorList>
    </citation>
    <scope>NUCLEOTIDE SEQUENCE [LARGE SCALE GENOMIC DNA]</scope>
    <source>
        <strain evidence="5">FW-101-2B</strain>
    </source>
</reference>
<evidence type="ECO:0000256" key="2">
    <source>
        <dbReference type="SAM" id="MobiDB-lite"/>
    </source>
</evidence>
<feature type="chain" id="PRO_5003503427" evidence="3">
    <location>
        <begin position="26"/>
        <end position="278"/>
    </location>
</feature>
<accession>G7Q4L1</accession>
<evidence type="ECO:0000313" key="4">
    <source>
        <dbReference type="EMBL" id="EHJ47234.1"/>
    </source>
</evidence>
<evidence type="ECO:0000256" key="3">
    <source>
        <dbReference type="SAM" id="SignalP"/>
    </source>
</evidence>
<organism evidence="4 5">
    <name type="scientific">Solidesulfovibrio carbinoliphilus subsp. oakridgensis</name>
    <dbReference type="NCBI Taxonomy" id="694327"/>
    <lineage>
        <taxon>Bacteria</taxon>
        <taxon>Pseudomonadati</taxon>
        <taxon>Thermodesulfobacteriota</taxon>
        <taxon>Desulfovibrionia</taxon>
        <taxon>Desulfovibrionales</taxon>
        <taxon>Desulfovibrionaceae</taxon>
        <taxon>Solidesulfovibrio</taxon>
    </lineage>
</organism>
<dbReference type="OrthoDB" id="5470164at2"/>
<evidence type="ECO:0000313" key="5">
    <source>
        <dbReference type="Proteomes" id="UP000004662"/>
    </source>
</evidence>
<feature type="region of interest" description="Disordered" evidence="2">
    <location>
        <begin position="248"/>
        <end position="278"/>
    </location>
</feature>
<keyword evidence="5" id="KW-1185">Reference proteome</keyword>
<dbReference type="EMBL" id="CM001368">
    <property type="protein sequence ID" value="EHJ47234.1"/>
    <property type="molecule type" value="Genomic_DNA"/>
</dbReference>
<keyword evidence="1 3" id="KW-0732">Signal</keyword>